<organism evidence="2 3">
    <name type="scientific">Dentiscutata erythropus</name>
    <dbReference type="NCBI Taxonomy" id="1348616"/>
    <lineage>
        <taxon>Eukaryota</taxon>
        <taxon>Fungi</taxon>
        <taxon>Fungi incertae sedis</taxon>
        <taxon>Mucoromycota</taxon>
        <taxon>Glomeromycotina</taxon>
        <taxon>Glomeromycetes</taxon>
        <taxon>Diversisporales</taxon>
        <taxon>Gigasporaceae</taxon>
        <taxon>Dentiscutata</taxon>
    </lineage>
</organism>
<dbReference type="EMBL" id="CAJVPY010016555">
    <property type="protein sequence ID" value="CAG8757629.1"/>
    <property type="molecule type" value="Genomic_DNA"/>
</dbReference>
<reference evidence="2" key="1">
    <citation type="submission" date="2021-06" db="EMBL/GenBank/DDBJ databases">
        <authorList>
            <person name="Kallberg Y."/>
            <person name="Tangrot J."/>
            <person name="Rosling A."/>
        </authorList>
    </citation>
    <scope>NUCLEOTIDE SEQUENCE</scope>
    <source>
        <strain evidence="2">MA453B</strain>
    </source>
</reference>
<evidence type="ECO:0000256" key="1">
    <source>
        <dbReference type="SAM" id="MobiDB-lite"/>
    </source>
</evidence>
<keyword evidence="3" id="KW-1185">Reference proteome</keyword>
<sequence length="116" mass="13159">MEEEEDMCIKNINKNDGLMRQSVDNNKDKEMARRDENVISKNVSNNKSKAFKEDPKPAAPNRDISLIDIFWSNIESGNFNQVGLEKKNAEKSDIESNESIGEVDDRGLDDLEAKVN</sequence>
<gene>
    <name evidence="2" type="ORF">DERYTH_LOCUS17498</name>
</gene>
<feature type="region of interest" description="Disordered" evidence="1">
    <location>
        <begin position="18"/>
        <end position="59"/>
    </location>
</feature>
<name>A0A9N9NT13_9GLOM</name>
<evidence type="ECO:0000313" key="2">
    <source>
        <dbReference type="EMBL" id="CAG8757629.1"/>
    </source>
</evidence>
<comment type="caution">
    <text evidence="2">The sequence shown here is derived from an EMBL/GenBank/DDBJ whole genome shotgun (WGS) entry which is preliminary data.</text>
</comment>
<accession>A0A9N9NT13</accession>
<proteinExistence type="predicted"/>
<feature type="region of interest" description="Disordered" evidence="1">
    <location>
        <begin position="87"/>
        <end position="116"/>
    </location>
</feature>
<protein>
    <submittedName>
        <fullName evidence="2">863_t:CDS:1</fullName>
    </submittedName>
</protein>
<dbReference type="Proteomes" id="UP000789405">
    <property type="component" value="Unassembled WGS sequence"/>
</dbReference>
<feature type="compositionally biased region" description="Basic and acidic residues" evidence="1">
    <location>
        <begin position="25"/>
        <end position="38"/>
    </location>
</feature>
<evidence type="ECO:0000313" key="3">
    <source>
        <dbReference type="Proteomes" id="UP000789405"/>
    </source>
</evidence>
<feature type="compositionally biased region" description="Basic and acidic residues" evidence="1">
    <location>
        <begin position="103"/>
        <end position="116"/>
    </location>
</feature>
<dbReference type="AlphaFoldDB" id="A0A9N9NT13"/>